<reference evidence="3" key="1">
    <citation type="journal article" date="2021" name="Environ. Microbiol.">
        <title>Genomic characterization of three novel Desulfobacterota classes expand the metabolic and phylogenetic diversity of the phylum.</title>
        <authorList>
            <person name="Murphy C.L."/>
            <person name="Biggerstaff J."/>
            <person name="Eichhorn A."/>
            <person name="Ewing E."/>
            <person name="Shahan R."/>
            <person name="Soriano D."/>
            <person name="Stewart S."/>
            <person name="VanMol K."/>
            <person name="Walker R."/>
            <person name="Walters P."/>
            <person name="Elshahed M.S."/>
            <person name="Youssef N.H."/>
        </authorList>
    </citation>
    <scope>NUCLEOTIDE SEQUENCE</scope>
    <source>
        <strain evidence="3">Zod_Metabat.24</strain>
    </source>
</reference>
<keyword evidence="2" id="KW-0812">Transmembrane</keyword>
<gene>
    <name evidence="3" type="ORF">JW984_09065</name>
</gene>
<protein>
    <submittedName>
        <fullName evidence="3">Zinc ribbon domain-containing protein</fullName>
    </submittedName>
</protein>
<evidence type="ECO:0000256" key="1">
    <source>
        <dbReference type="SAM" id="MobiDB-lite"/>
    </source>
</evidence>
<reference evidence="3" key="2">
    <citation type="submission" date="2021-01" db="EMBL/GenBank/DDBJ databases">
        <authorList>
            <person name="Hahn C.R."/>
            <person name="Youssef N.H."/>
            <person name="Elshahed M."/>
        </authorList>
    </citation>
    <scope>NUCLEOTIDE SEQUENCE</scope>
    <source>
        <strain evidence="3">Zod_Metabat.24</strain>
    </source>
</reference>
<dbReference type="Proteomes" id="UP000809273">
    <property type="component" value="Unassembled WGS sequence"/>
</dbReference>
<organism evidence="3 4">
    <name type="scientific">Candidatus Zymogenus saltonus</name>
    <dbReference type="NCBI Taxonomy" id="2844893"/>
    <lineage>
        <taxon>Bacteria</taxon>
        <taxon>Deltaproteobacteria</taxon>
        <taxon>Candidatus Zymogenia</taxon>
        <taxon>Candidatus Zymogeniales</taxon>
        <taxon>Candidatus Zymogenaceae</taxon>
        <taxon>Candidatus Zymogenus</taxon>
    </lineage>
</organism>
<evidence type="ECO:0000313" key="3">
    <source>
        <dbReference type="EMBL" id="MBN1573330.1"/>
    </source>
</evidence>
<evidence type="ECO:0000256" key="2">
    <source>
        <dbReference type="SAM" id="Phobius"/>
    </source>
</evidence>
<evidence type="ECO:0000313" key="4">
    <source>
        <dbReference type="Proteomes" id="UP000809273"/>
    </source>
</evidence>
<dbReference type="EMBL" id="JAFGIX010000046">
    <property type="protein sequence ID" value="MBN1573330.1"/>
    <property type="molecule type" value="Genomic_DNA"/>
</dbReference>
<keyword evidence="2" id="KW-0472">Membrane</keyword>
<sequence length="262" mass="30070">MLKVCRNPKCPEYGHVEKDPDAKYCGHCGTELMEKEKNPPPPEQFDDFPRQKLKEIIKKYGTSVVNNQQRLEQIVRGSLGGYQREINILVLTLREGITAEILSSKEYMLDSELASYYTDLLVYDHSLIEEGARWAVESWTFALGITEEAKERGHDQKDKVDADKPVKEEAVSGKEHVSTSNVPKWIEAWEKEEKEKLKSTTLATKDSLRENTDKKKERKNSTAKTEVSDEPVYKRFNIKGLLIAGVIIYIIIFIFFILLNSL</sequence>
<feature type="region of interest" description="Disordered" evidence="1">
    <location>
        <begin position="152"/>
        <end position="179"/>
    </location>
</feature>
<dbReference type="AlphaFoldDB" id="A0A9D8KFY9"/>
<feature type="compositionally biased region" description="Basic and acidic residues" evidence="1">
    <location>
        <begin position="152"/>
        <end position="177"/>
    </location>
</feature>
<proteinExistence type="predicted"/>
<accession>A0A9D8KFY9</accession>
<comment type="caution">
    <text evidence="3">The sequence shown here is derived from an EMBL/GenBank/DDBJ whole genome shotgun (WGS) entry which is preliminary data.</text>
</comment>
<name>A0A9D8KFY9_9DELT</name>
<feature type="transmembrane region" description="Helical" evidence="2">
    <location>
        <begin position="241"/>
        <end position="259"/>
    </location>
</feature>
<keyword evidence="2" id="KW-1133">Transmembrane helix</keyword>